<accession>A0AAE9YP98</accession>
<reference evidence="2 3" key="1">
    <citation type="journal article" date="2015" name="Genome Announc.">
        <title>Draft Genome Sequences of Marine Isolates of Thalassomonas viridans and Thalassomonas actiniarum.</title>
        <authorList>
            <person name="Olonade I."/>
            <person name="van Zyl L.J."/>
            <person name="Trindade M."/>
        </authorList>
    </citation>
    <scope>NUCLEOTIDE SEQUENCE [LARGE SCALE GENOMIC DNA]</scope>
    <source>
        <strain evidence="2 3">A5K-106</strain>
    </source>
</reference>
<organism evidence="2 3">
    <name type="scientific">Thalassomonas actiniarum</name>
    <dbReference type="NCBI Taxonomy" id="485447"/>
    <lineage>
        <taxon>Bacteria</taxon>
        <taxon>Pseudomonadati</taxon>
        <taxon>Pseudomonadota</taxon>
        <taxon>Gammaproteobacteria</taxon>
        <taxon>Alteromonadales</taxon>
        <taxon>Colwelliaceae</taxon>
        <taxon>Thalassomonas</taxon>
    </lineage>
</organism>
<evidence type="ECO:0000256" key="1">
    <source>
        <dbReference type="SAM" id="SignalP"/>
    </source>
</evidence>
<dbReference type="InterPro" id="IPR046715">
    <property type="entry name" value="DUF6607"/>
</dbReference>
<evidence type="ECO:0000313" key="2">
    <source>
        <dbReference type="EMBL" id="WDD98266.1"/>
    </source>
</evidence>
<dbReference type="AlphaFoldDB" id="A0AAE9YP98"/>
<feature type="chain" id="PRO_5041968656" description="Beta-lactamase" evidence="1">
    <location>
        <begin position="21"/>
        <end position="379"/>
    </location>
</feature>
<gene>
    <name evidence="2" type="ORF">SG35_023790</name>
</gene>
<dbReference type="RefSeq" id="WP_053043412.1">
    <property type="nucleotide sequence ID" value="NZ_CP059735.1"/>
</dbReference>
<name>A0AAE9YP98_9GAMM</name>
<proteinExistence type="predicted"/>
<feature type="signal peptide" evidence="1">
    <location>
        <begin position="1"/>
        <end position="20"/>
    </location>
</feature>
<reference evidence="2 3" key="2">
    <citation type="journal article" date="2022" name="Mar. Drugs">
        <title>Bioassay-Guided Fractionation Leads to the Detection of Cholic Acid Generated by the Rare Thalassomonas sp.</title>
        <authorList>
            <person name="Pheiffer F."/>
            <person name="Schneider Y.K."/>
            <person name="Hansen E.H."/>
            <person name="Andersen J.H."/>
            <person name="Isaksson J."/>
            <person name="Busche T."/>
            <person name="R C."/>
            <person name="Kalinowski J."/>
            <person name="Zyl L.V."/>
            <person name="Trindade M."/>
        </authorList>
    </citation>
    <scope>NUCLEOTIDE SEQUENCE [LARGE SCALE GENOMIC DNA]</scope>
    <source>
        <strain evidence="2 3">A5K-106</strain>
    </source>
</reference>
<keyword evidence="3" id="KW-1185">Reference proteome</keyword>
<evidence type="ECO:0008006" key="4">
    <source>
        <dbReference type="Google" id="ProtNLM"/>
    </source>
</evidence>
<dbReference type="EMBL" id="CP059735">
    <property type="protein sequence ID" value="WDD98266.1"/>
    <property type="molecule type" value="Genomic_DNA"/>
</dbReference>
<protein>
    <recommendedName>
        <fullName evidence="4">Beta-lactamase</fullName>
    </recommendedName>
</protein>
<dbReference type="KEGG" id="tact:SG35_023790"/>
<sequence length="379" mass="43921">MKTAISLILTLCIACPQAFSAKLLDDQAAVEAGKEEEKLYNWTFTRKLTTPPRGGSSLGQKVIYDKKSPDSWQQVQAKGLSPYERDRRAIYALEGVFETKFEFLETFTLGADKEVDTPYASWGTEFVKVIEDSGDFISVQQIMVMYYRDQASGEVQGPHVMKHWRHDWSWQGKSILEYQGDNQWQSKKLDLSQTRGKWVWSVYQVDDSPRYSGIGRWDHFASLSTFETDYMSRPLPRRESSVRDDYQILMGKDTLVLTPHAWFHEQKNFKHQGGLSSSGEFSGVMLAREIGHNSYRRIKDFKHEQGLEYWDKTKGYWADVRAVWKGIEHQGAFAVKQSVNNKPLFMMHFEQAADDEILSMPPEKRRKVIHEAMRPYIKG</sequence>
<evidence type="ECO:0000313" key="3">
    <source>
        <dbReference type="Proteomes" id="UP000032568"/>
    </source>
</evidence>
<dbReference type="Pfam" id="PF20311">
    <property type="entry name" value="DUF6607"/>
    <property type="match status" value="1"/>
</dbReference>
<dbReference type="Proteomes" id="UP000032568">
    <property type="component" value="Chromosome"/>
</dbReference>
<keyword evidence="1" id="KW-0732">Signal</keyword>